<evidence type="ECO:0000256" key="1">
    <source>
        <dbReference type="ARBA" id="ARBA00022722"/>
    </source>
</evidence>
<keyword evidence="2 5" id="KW-0699">rRNA-binding</keyword>
<keyword evidence="5" id="KW-0690">Ribosome biogenesis</keyword>
<dbReference type="GO" id="GO:0019843">
    <property type="term" value="F:rRNA binding"/>
    <property type="evidence" value="ECO:0007669"/>
    <property type="project" value="UniProtKB-UniRule"/>
</dbReference>
<sequence length="116" mass="13478">MGDAVLDQFVRKHIILKLRAKPNRLHQQAKRYVSAKSQAATLDRLNDEDWFTEEEQEIVRRGRNAKSHTKAKNTDVQTYRKSSGLEALLGFLYLENREDRLQALLETIVAAVEERK</sequence>
<gene>
    <name evidence="5" type="primary">mrnC</name>
    <name evidence="8" type="ORF">EIG99_07575</name>
    <name evidence="7" type="ORF">I6J05_11800</name>
</gene>
<comment type="function">
    <text evidence="5">Involved in correct processing of both the 5' and 3' ends of 23S rRNA precursor. Processes 30S rRNA precursor transcript even in absence of ribonuclease 3 (Rnc); Rnc processes 30S rRNA into smaller rRNA precursors.</text>
</comment>
<dbReference type="EC" id="3.1.26.-" evidence="5"/>
<reference evidence="7 10" key="2">
    <citation type="submission" date="2021-01" db="EMBL/GenBank/DDBJ databases">
        <title>FDA dAtabase for Regulatory Grade micrObial Sequences (FDA-ARGOS): Supporting development and validation of Infectious Disease Dx tests.</title>
        <authorList>
            <person name="Sproer C."/>
            <person name="Gronow S."/>
            <person name="Severitt S."/>
            <person name="Schroder I."/>
            <person name="Tallon L."/>
            <person name="Sadzewicz L."/>
            <person name="Zhao X."/>
            <person name="Boylan J."/>
            <person name="Ott S."/>
            <person name="Bowen H."/>
            <person name="Vavikolanu K."/>
            <person name="Mehta A."/>
            <person name="Aluvathingal J."/>
            <person name="Nadendla S."/>
            <person name="Lowell S."/>
            <person name="Myers T."/>
            <person name="Yan Y."/>
            <person name="Sichtig H."/>
        </authorList>
    </citation>
    <scope>NUCLEOTIDE SEQUENCE [LARGE SCALE GENOMIC DNA]</scope>
    <source>
        <strain evidence="7 10">FDAARGOS_1148</strain>
    </source>
</reference>
<dbReference type="OrthoDB" id="46571at2"/>
<dbReference type="PIRSF" id="PIRSF005520">
    <property type="entry name" value="UCP005520"/>
    <property type="match status" value="1"/>
</dbReference>
<comment type="subcellular location">
    <subcellularLocation>
        <location evidence="5">Cytoplasm</location>
    </subcellularLocation>
</comment>
<comment type="cofactor">
    <cofactor evidence="5">
        <name>Mg(2+)</name>
        <dbReference type="ChEBI" id="CHEBI:18420"/>
    </cofactor>
</comment>
<evidence type="ECO:0000256" key="2">
    <source>
        <dbReference type="ARBA" id="ARBA00022730"/>
    </source>
</evidence>
<dbReference type="InterPro" id="IPR008226">
    <property type="entry name" value="Mini3_fam"/>
</dbReference>
<keyword evidence="1 5" id="KW-0540">Nuclease</keyword>
<organism evidence="8 9">
    <name type="scientific">Staphylococcus condimenti</name>
    <dbReference type="NCBI Taxonomy" id="70255"/>
    <lineage>
        <taxon>Bacteria</taxon>
        <taxon>Bacillati</taxon>
        <taxon>Bacillota</taxon>
        <taxon>Bacilli</taxon>
        <taxon>Bacillales</taxon>
        <taxon>Staphylococcaceae</taxon>
        <taxon>Staphylococcus</taxon>
    </lineage>
</organism>
<comment type="similarity">
    <text evidence="5">Belongs to the MrnC RNase family.</text>
</comment>
<keyword evidence="5" id="KW-0460">Magnesium</keyword>
<feature type="domain" description="RNase III" evidence="6">
    <location>
        <begin position="1"/>
        <end position="96"/>
    </location>
</feature>
<keyword evidence="3 5" id="KW-0255">Endonuclease</keyword>
<keyword evidence="5" id="KW-0698">rRNA processing</keyword>
<dbReference type="SUPFAM" id="SSF69065">
    <property type="entry name" value="RNase III domain-like"/>
    <property type="match status" value="1"/>
</dbReference>
<keyword evidence="5" id="KW-0963">Cytoplasm</keyword>
<dbReference type="Gene3D" id="1.10.1520.10">
    <property type="entry name" value="Ribonuclease III domain"/>
    <property type="match status" value="1"/>
</dbReference>
<evidence type="ECO:0000313" key="8">
    <source>
        <dbReference type="EMBL" id="RZI01934.1"/>
    </source>
</evidence>
<dbReference type="PANTHER" id="PTHR34276">
    <property type="entry name" value="MINI-RIBONUCLEASE 3"/>
    <property type="match status" value="1"/>
</dbReference>
<dbReference type="HAMAP" id="MF_01468">
    <property type="entry name" value="RNase_Mini_III"/>
    <property type="match status" value="1"/>
</dbReference>
<dbReference type="InterPro" id="IPR036389">
    <property type="entry name" value="RNase_III_sf"/>
</dbReference>
<dbReference type="GO" id="GO:0004525">
    <property type="term" value="F:ribonuclease III activity"/>
    <property type="evidence" value="ECO:0007669"/>
    <property type="project" value="InterPro"/>
</dbReference>
<dbReference type="EMBL" id="CP068073">
    <property type="protein sequence ID" value="QQS84071.1"/>
    <property type="molecule type" value="Genomic_DNA"/>
</dbReference>
<name>A0A4Q7CP18_9STAP</name>
<dbReference type="EMBL" id="RQTE01000134">
    <property type="protein sequence ID" value="RZI01934.1"/>
    <property type="molecule type" value="Genomic_DNA"/>
</dbReference>
<evidence type="ECO:0000313" key="9">
    <source>
        <dbReference type="Proteomes" id="UP000293854"/>
    </source>
</evidence>
<proteinExistence type="inferred from homology"/>
<reference evidence="8 9" key="1">
    <citation type="submission" date="2018-11" db="EMBL/GenBank/DDBJ databases">
        <title>Genomic profiling of Staphylococcus species from a Poultry farm system in KwaZulu-Natal, South Africa.</title>
        <authorList>
            <person name="Amoako D.G."/>
            <person name="Somboro A.M."/>
            <person name="Abia A.L.K."/>
            <person name="Bester L.A."/>
            <person name="Essack S.Y."/>
        </authorList>
    </citation>
    <scope>NUCLEOTIDE SEQUENCE [LARGE SCALE GENOMIC DNA]</scope>
    <source>
        <strain evidence="8 9">SA11</strain>
    </source>
</reference>
<evidence type="ECO:0000256" key="4">
    <source>
        <dbReference type="ARBA" id="ARBA00022801"/>
    </source>
</evidence>
<protein>
    <recommendedName>
        <fullName evidence="5">Mini-ribonuclease 3</fullName>
        <shortName evidence="5">Mini-3</shortName>
        <shortName evidence="5">Mini-RNase 3</shortName>
        <ecNumber evidence="5">3.1.26.-</ecNumber>
    </recommendedName>
    <alternativeName>
        <fullName evidence="5">Mini-RNase III</fullName>
        <shortName evidence="5">Mini-III</shortName>
    </alternativeName>
</protein>
<evidence type="ECO:0000256" key="3">
    <source>
        <dbReference type="ARBA" id="ARBA00022759"/>
    </source>
</evidence>
<keyword evidence="5" id="KW-0694">RNA-binding</keyword>
<dbReference type="AlphaFoldDB" id="A0A4Q7CP18"/>
<evidence type="ECO:0000313" key="7">
    <source>
        <dbReference type="EMBL" id="QQS84071.1"/>
    </source>
</evidence>
<feature type="active site" evidence="5">
    <location>
        <position position="3"/>
    </location>
</feature>
<keyword evidence="4 5" id="KW-0378">Hydrolase</keyword>
<dbReference type="GO" id="GO:0006364">
    <property type="term" value="P:rRNA processing"/>
    <property type="evidence" value="ECO:0007669"/>
    <property type="project" value="UniProtKB-UniRule"/>
</dbReference>
<comment type="subunit">
    <text evidence="5">Homodimer.</text>
</comment>
<dbReference type="Proteomes" id="UP000595942">
    <property type="component" value="Chromosome"/>
</dbReference>
<dbReference type="Pfam" id="PF00636">
    <property type="entry name" value="Ribonuclease_3"/>
    <property type="match status" value="1"/>
</dbReference>
<keyword evidence="10" id="KW-1185">Reference proteome</keyword>
<accession>A0A4Q7CP18</accession>
<dbReference type="PANTHER" id="PTHR34276:SF1">
    <property type="entry name" value="MINI-RIBONUCLEASE 3"/>
    <property type="match status" value="1"/>
</dbReference>
<evidence type="ECO:0000256" key="5">
    <source>
        <dbReference type="HAMAP-Rule" id="MF_01468"/>
    </source>
</evidence>
<evidence type="ECO:0000259" key="6">
    <source>
        <dbReference type="Pfam" id="PF00636"/>
    </source>
</evidence>
<dbReference type="InterPro" id="IPR000999">
    <property type="entry name" value="RNase_III_dom"/>
</dbReference>
<dbReference type="Proteomes" id="UP000293854">
    <property type="component" value="Unassembled WGS sequence"/>
</dbReference>
<evidence type="ECO:0000313" key="10">
    <source>
        <dbReference type="Proteomes" id="UP000595942"/>
    </source>
</evidence>
<dbReference type="GO" id="GO:0005737">
    <property type="term" value="C:cytoplasm"/>
    <property type="evidence" value="ECO:0007669"/>
    <property type="project" value="UniProtKB-SubCell"/>
</dbReference>